<dbReference type="RefSeq" id="WP_285757303.1">
    <property type="nucleotide sequence ID" value="NZ_BSQG01000001.1"/>
</dbReference>
<comment type="caution">
    <text evidence="2">The sequence shown here is derived from an EMBL/GenBank/DDBJ whole genome shotgun (WGS) entry which is preliminary data.</text>
</comment>
<sequence>MSIDMYTSETGRLDEHERLRMYLEGVRERAATAVTWRPELIEPFSPSGTEAPTRRTDTSFHASARQEVSALAEFCLTLLDLHRPRDAGGISSAPAAAMRRCNCCMLRWPCPTVQEMSQLLK</sequence>
<name>A0A9W6P384_9ACTN</name>
<accession>A0A9W6P384</accession>
<gene>
    <name evidence="2" type="ORF">Nans01_08050</name>
</gene>
<keyword evidence="3" id="KW-1185">Reference proteome</keyword>
<reference evidence="2" key="1">
    <citation type="submission" date="2023-02" db="EMBL/GenBank/DDBJ databases">
        <title>Nocardiopsis ansamitocini NBRC 112285.</title>
        <authorList>
            <person name="Ichikawa N."/>
            <person name="Sato H."/>
            <person name="Tonouchi N."/>
        </authorList>
    </citation>
    <scope>NUCLEOTIDE SEQUENCE</scope>
    <source>
        <strain evidence="2">NBRC 112285</strain>
    </source>
</reference>
<evidence type="ECO:0000313" key="3">
    <source>
        <dbReference type="Proteomes" id="UP001165092"/>
    </source>
</evidence>
<organism evidence="2 3">
    <name type="scientific">Nocardiopsis ansamitocini</name>
    <dbReference type="NCBI Taxonomy" id="1670832"/>
    <lineage>
        <taxon>Bacteria</taxon>
        <taxon>Bacillati</taxon>
        <taxon>Actinomycetota</taxon>
        <taxon>Actinomycetes</taxon>
        <taxon>Streptosporangiales</taxon>
        <taxon>Nocardiopsidaceae</taxon>
        <taxon>Nocardiopsis</taxon>
    </lineage>
</organism>
<dbReference type="EMBL" id="BSQG01000001">
    <property type="protein sequence ID" value="GLU46454.1"/>
    <property type="molecule type" value="Genomic_DNA"/>
</dbReference>
<protein>
    <submittedName>
        <fullName evidence="2">Uncharacterized protein</fullName>
    </submittedName>
</protein>
<evidence type="ECO:0000313" key="2">
    <source>
        <dbReference type="EMBL" id="GLU46454.1"/>
    </source>
</evidence>
<evidence type="ECO:0000256" key="1">
    <source>
        <dbReference type="SAM" id="MobiDB-lite"/>
    </source>
</evidence>
<proteinExistence type="predicted"/>
<feature type="region of interest" description="Disordered" evidence="1">
    <location>
        <begin position="41"/>
        <end position="61"/>
    </location>
</feature>
<dbReference type="Proteomes" id="UP001165092">
    <property type="component" value="Unassembled WGS sequence"/>
</dbReference>
<dbReference type="AlphaFoldDB" id="A0A9W6P384"/>